<gene>
    <name evidence="3" type="ORF">LCGC14_2122560</name>
</gene>
<dbReference type="GO" id="GO:0007059">
    <property type="term" value="P:chromosome segregation"/>
    <property type="evidence" value="ECO:0007669"/>
    <property type="project" value="UniProtKB-KW"/>
</dbReference>
<sequence>MVKQTDSLVSVKAIQPDPNQPRKFISPDHIDGLAKSLRSTGLINPIEVDKNNVIVTGEARWRAAKQLGWKKIATRACDPETAPKRFLRQVQENLHQGGIRDSIGMQPIEAAGAFAKLLEDEEAGLLGPPIPAEECECCKSFGNGVAETGRPEGGIRALHRRIGRPHQYISQRLGLLHLPEIVQESLSDGRLSFTAGRAIGRAPTEWKLPIFERVQVEQQPGHLVQGDVVSVVAGVIGKVQDKRTQNQLLDIIVA</sequence>
<feature type="domain" description="ParB-like N-terminal" evidence="2">
    <location>
        <begin position="7"/>
        <end position="94"/>
    </location>
</feature>
<evidence type="ECO:0000256" key="1">
    <source>
        <dbReference type="SAM" id="MobiDB-lite"/>
    </source>
</evidence>
<dbReference type="SUPFAM" id="SSF110849">
    <property type="entry name" value="ParB/Sulfiredoxin"/>
    <property type="match status" value="1"/>
</dbReference>
<comment type="caution">
    <text evidence="3">The sequence shown here is derived from an EMBL/GenBank/DDBJ whole genome shotgun (WGS) entry which is preliminary data.</text>
</comment>
<dbReference type="Gene3D" id="3.90.1530.10">
    <property type="entry name" value="Conserved hypothetical protein from pyrococcus furiosus pfu- 392566-001, ParB domain"/>
    <property type="match status" value="1"/>
</dbReference>
<evidence type="ECO:0000313" key="3">
    <source>
        <dbReference type="EMBL" id="KKL68684.1"/>
    </source>
</evidence>
<protein>
    <recommendedName>
        <fullName evidence="2">ParB-like N-terminal domain-containing protein</fullName>
    </recommendedName>
</protein>
<dbReference type="PANTHER" id="PTHR33375">
    <property type="entry name" value="CHROMOSOME-PARTITIONING PROTEIN PARB-RELATED"/>
    <property type="match status" value="1"/>
</dbReference>
<feature type="non-terminal residue" evidence="3">
    <location>
        <position position="254"/>
    </location>
</feature>
<dbReference type="InterPro" id="IPR003115">
    <property type="entry name" value="ParB_N"/>
</dbReference>
<dbReference type="Gene3D" id="1.10.10.2830">
    <property type="match status" value="1"/>
</dbReference>
<reference evidence="3" key="1">
    <citation type="journal article" date="2015" name="Nature">
        <title>Complex archaea that bridge the gap between prokaryotes and eukaryotes.</title>
        <authorList>
            <person name="Spang A."/>
            <person name="Saw J.H."/>
            <person name="Jorgensen S.L."/>
            <person name="Zaremba-Niedzwiedzka K."/>
            <person name="Martijn J."/>
            <person name="Lind A.E."/>
            <person name="van Eijk R."/>
            <person name="Schleper C."/>
            <person name="Guy L."/>
            <person name="Ettema T.J."/>
        </authorList>
    </citation>
    <scope>NUCLEOTIDE SEQUENCE</scope>
</reference>
<name>A0A0F9E3V4_9ZZZZ</name>
<dbReference type="SUPFAM" id="SSF109709">
    <property type="entry name" value="KorB DNA-binding domain-like"/>
    <property type="match status" value="1"/>
</dbReference>
<dbReference type="SMART" id="SM00470">
    <property type="entry name" value="ParB"/>
    <property type="match status" value="1"/>
</dbReference>
<dbReference type="InterPro" id="IPR050336">
    <property type="entry name" value="Chromosome_partition/occlusion"/>
</dbReference>
<feature type="region of interest" description="Disordered" evidence="1">
    <location>
        <begin position="1"/>
        <end position="25"/>
    </location>
</feature>
<dbReference type="GO" id="GO:0045881">
    <property type="term" value="P:positive regulation of sporulation resulting in formation of a cellular spore"/>
    <property type="evidence" value="ECO:0007669"/>
    <property type="project" value="TreeGrafter"/>
</dbReference>
<organism evidence="3">
    <name type="scientific">marine sediment metagenome</name>
    <dbReference type="NCBI Taxonomy" id="412755"/>
    <lineage>
        <taxon>unclassified sequences</taxon>
        <taxon>metagenomes</taxon>
        <taxon>ecological metagenomes</taxon>
    </lineage>
</organism>
<dbReference type="GO" id="GO:0005694">
    <property type="term" value="C:chromosome"/>
    <property type="evidence" value="ECO:0007669"/>
    <property type="project" value="TreeGrafter"/>
</dbReference>
<dbReference type="PANTHER" id="PTHR33375:SF1">
    <property type="entry name" value="CHROMOSOME-PARTITIONING PROTEIN PARB-RELATED"/>
    <property type="match status" value="1"/>
</dbReference>
<dbReference type="AlphaFoldDB" id="A0A0F9E3V4"/>
<proteinExistence type="predicted"/>
<dbReference type="InterPro" id="IPR036086">
    <property type="entry name" value="ParB/Sulfiredoxin_sf"/>
</dbReference>
<accession>A0A0F9E3V4</accession>
<dbReference type="EMBL" id="LAZR01026456">
    <property type="protein sequence ID" value="KKL68684.1"/>
    <property type="molecule type" value="Genomic_DNA"/>
</dbReference>
<evidence type="ECO:0000259" key="2">
    <source>
        <dbReference type="SMART" id="SM00470"/>
    </source>
</evidence>
<dbReference type="Pfam" id="PF02195">
    <property type="entry name" value="ParB_N"/>
    <property type="match status" value="1"/>
</dbReference>